<feature type="domain" description="Cytosol aminopeptidase" evidence="10">
    <location>
        <begin position="342"/>
        <end position="349"/>
    </location>
</feature>
<comment type="catalytic activity">
    <reaction evidence="1 9">
        <text>Release of an N-terminal amino acid, Xaa-|-Yaa-, in which Xaa is preferably Leu, but may be other amino acids including Pro although not Arg or Lys, and Yaa may be Pro. Amino acid amides and methyl esters are also readily hydrolyzed, but rates on arylamides are exceedingly low.</text>
        <dbReference type="EC" id="3.4.11.1"/>
    </reaction>
</comment>
<evidence type="ECO:0000256" key="3">
    <source>
        <dbReference type="ARBA" id="ARBA00009528"/>
    </source>
</evidence>
<proteinExistence type="inferred from homology"/>
<evidence type="ECO:0000313" key="12">
    <source>
        <dbReference type="Proteomes" id="UP000323708"/>
    </source>
</evidence>
<reference evidence="11 12" key="1">
    <citation type="submission" date="2019-09" db="EMBL/GenBank/DDBJ databases">
        <authorList>
            <person name="Chen X.-Y."/>
        </authorList>
    </citation>
    <scope>NUCLEOTIDE SEQUENCE [LARGE SCALE GENOMIC DNA]</scope>
    <source>
        <strain evidence="11 12">NY5</strain>
    </source>
</reference>
<accession>A0A5B0X5N9</accession>
<dbReference type="GO" id="GO:0006508">
    <property type="term" value="P:proteolysis"/>
    <property type="evidence" value="ECO:0007669"/>
    <property type="project" value="UniProtKB-KW"/>
</dbReference>
<comment type="similarity">
    <text evidence="3 9">Belongs to the peptidase M17 family.</text>
</comment>
<sequence>MKFSARKIGDASSTATQCAVVPLFSDGKLAAAANALNSAGAAIKATLDIGDFEAKRGQSASLPGAGKAKRVLLIGCGERKKFDRAAAREFAKLVGTSLAATSARDALLLVDHLKVDDADESWLLEMLARTLQASAYRYKETLSEPKPPLKLGRVVVSSQSKSAAQKALDRGAATGLGINEARNLANLPGNICTPGYLAREARKLGRGNNKLSVQVLEEKKMRELGMHSLLSVTAGTEEPAKLIVMQYNGGKKTDKPYVLVGKGITFDSGGISLKPGAKMDEMKYDMGGAASVFGTMQAITEMELPLNVIGVVAAAENMPSGKATKPGDVVTSMAGKTIEVLNTDAEGRLVLCDALTYVERFKPAAVIDIATLTGACVVALGAHATGLYANTDQLAEQLLQAGEESHDRAWRMPLWDDYSKQLKSNFADLANIGGPGGGSVTAACFLKEFAGNYQWAHLDIAGTAWDSSPKGATGRPVGLLTRYLIDRAGK</sequence>
<evidence type="ECO:0000256" key="6">
    <source>
        <dbReference type="ARBA" id="ARBA00022723"/>
    </source>
</evidence>
<dbReference type="EC" id="3.4.11.1" evidence="9"/>
<keyword evidence="6 9" id="KW-0479">Metal-binding</keyword>
<comment type="caution">
    <text evidence="11">The sequence shown here is derived from an EMBL/GenBank/DDBJ whole genome shotgun (WGS) entry which is preliminary data.</text>
</comment>
<evidence type="ECO:0000256" key="9">
    <source>
        <dbReference type="HAMAP-Rule" id="MF_00181"/>
    </source>
</evidence>
<protein>
    <recommendedName>
        <fullName evidence="9">Probable cytosol aminopeptidase</fullName>
        <ecNumber evidence="9">3.4.11.1</ecNumber>
    </recommendedName>
    <alternativeName>
        <fullName evidence="9">Leucine aminopeptidase</fullName>
        <shortName evidence="9">LAP</shortName>
        <ecNumber evidence="9">3.4.11.10</ecNumber>
    </alternativeName>
    <alternativeName>
        <fullName evidence="9">Leucyl aminopeptidase</fullName>
    </alternativeName>
</protein>
<comment type="subcellular location">
    <subcellularLocation>
        <location evidence="9">Cytoplasm</location>
    </subcellularLocation>
</comment>
<keyword evidence="8 9" id="KW-0464">Manganese</keyword>
<feature type="binding site" evidence="9">
    <location>
        <position position="267"/>
    </location>
    <ligand>
        <name>Mn(2+)</name>
        <dbReference type="ChEBI" id="CHEBI:29035"/>
        <label>2</label>
    </ligand>
</feature>
<dbReference type="PANTHER" id="PTHR11963:SF23">
    <property type="entry name" value="CYTOSOL AMINOPEPTIDASE"/>
    <property type="match status" value="1"/>
</dbReference>
<feature type="binding site" evidence="9">
    <location>
        <position position="285"/>
    </location>
    <ligand>
        <name>Mn(2+)</name>
        <dbReference type="ChEBI" id="CHEBI:29035"/>
        <label>2</label>
    </ligand>
</feature>
<dbReference type="Gene3D" id="3.40.220.10">
    <property type="entry name" value="Leucine Aminopeptidase, subunit E, domain 1"/>
    <property type="match status" value="1"/>
</dbReference>
<dbReference type="SUPFAM" id="SSF52949">
    <property type="entry name" value="Macro domain-like"/>
    <property type="match status" value="1"/>
</dbReference>
<feature type="binding site" evidence="9">
    <location>
        <position position="262"/>
    </location>
    <ligand>
        <name>Mn(2+)</name>
        <dbReference type="ChEBI" id="CHEBI:29035"/>
        <label>2</label>
    </ligand>
</feature>
<dbReference type="InterPro" id="IPR023042">
    <property type="entry name" value="Peptidase_M17_leu_NH2_pept"/>
</dbReference>
<dbReference type="NCBIfam" id="NF002073">
    <property type="entry name" value="PRK00913.1-2"/>
    <property type="match status" value="1"/>
</dbReference>
<dbReference type="FunFam" id="3.40.630.10:FF:000004">
    <property type="entry name" value="Probable cytosol aminopeptidase"/>
    <property type="match status" value="1"/>
</dbReference>
<evidence type="ECO:0000259" key="10">
    <source>
        <dbReference type="PROSITE" id="PS00631"/>
    </source>
</evidence>
<dbReference type="AlphaFoldDB" id="A0A5B0X5N9"/>
<dbReference type="EMBL" id="VTUX01000001">
    <property type="protein sequence ID" value="KAA1194626.1"/>
    <property type="molecule type" value="Genomic_DNA"/>
</dbReference>
<feature type="binding site" evidence="9">
    <location>
        <position position="346"/>
    </location>
    <ligand>
        <name>Mn(2+)</name>
        <dbReference type="ChEBI" id="CHEBI:29035"/>
        <label>1</label>
    </ligand>
</feature>
<dbReference type="CDD" id="cd00433">
    <property type="entry name" value="Peptidase_M17"/>
    <property type="match status" value="1"/>
</dbReference>
<keyword evidence="7 9" id="KW-0378">Hydrolase</keyword>
<evidence type="ECO:0000256" key="5">
    <source>
        <dbReference type="ARBA" id="ARBA00022670"/>
    </source>
</evidence>
<evidence type="ECO:0000256" key="1">
    <source>
        <dbReference type="ARBA" id="ARBA00000135"/>
    </source>
</evidence>
<evidence type="ECO:0000256" key="2">
    <source>
        <dbReference type="ARBA" id="ARBA00000967"/>
    </source>
</evidence>
<keyword evidence="12" id="KW-1185">Reference proteome</keyword>
<dbReference type="NCBIfam" id="NF002074">
    <property type="entry name" value="PRK00913.1-4"/>
    <property type="match status" value="1"/>
</dbReference>
<keyword evidence="9" id="KW-0963">Cytoplasm</keyword>
<comment type="cofactor">
    <cofactor evidence="9">
        <name>Mn(2+)</name>
        <dbReference type="ChEBI" id="CHEBI:29035"/>
    </cofactor>
    <text evidence="9">Binds 2 manganese ions per subunit.</text>
</comment>
<evidence type="ECO:0000256" key="8">
    <source>
        <dbReference type="ARBA" id="ARBA00023211"/>
    </source>
</evidence>
<organism evidence="11 12">
    <name type="scientific">Pseudohalioglobus sediminis</name>
    <dbReference type="NCBI Taxonomy" id="2606449"/>
    <lineage>
        <taxon>Bacteria</taxon>
        <taxon>Pseudomonadati</taxon>
        <taxon>Pseudomonadota</taxon>
        <taxon>Gammaproteobacteria</taxon>
        <taxon>Cellvibrionales</taxon>
        <taxon>Halieaceae</taxon>
        <taxon>Pseudohalioglobus</taxon>
    </lineage>
</organism>
<dbReference type="GO" id="GO:0070006">
    <property type="term" value="F:metalloaminopeptidase activity"/>
    <property type="evidence" value="ECO:0007669"/>
    <property type="project" value="InterPro"/>
</dbReference>
<dbReference type="InterPro" id="IPR000819">
    <property type="entry name" value="Peptidase_M17_C"/>
</dbReference>
<feature type="active site" evidence="9">
    <location>
        <position position="274"/>
    </location>
</feature>
<feature type="binding site" evidence="9">
    <location>
        <position position="344"/>
    </location>
    <ligand>
        <name>Mn(2+)</name>
        <dbReference type="ChEBI" id="CHEBI:29035"/>
        <label>1</label>
    </ligand>
</feature>
<feature type="binding site" evidence="9">
    <location>
        <position position="346"/>
    </location>
    <ligand>
        <name>Mn(2+)</name>
        <dbReference type="ChEBI" id="CHEBI:29035"/>
        <label>2</label>
    </ligand>
</feature>
<dbReference type="SUPFAM" id="SSF53187">
    <property type="entry name" value="Zn-dependent exopeptidases"/>
    <property type="match status" value="1"/>
</dbReference>
<dbReference type="PRINTS" id="PR00481">
    <property type="entry name" value="LAMNOPPTDASE"/>
</dbReference>
<keyword evidence="4 9" id="KW-0031">Aminopeptidase</keyword>
<dbReference type="InterPro" id="IPR011356">
    <property type="entry name" value="Leucine_aapep/pepB"/>
</dbReference>
<evidence type="ECO:0000256" key="7">
    <source>
        <dbReference type="ARBA" id="ARBA00022801"/>
    </source>
</evidence>
<dbReference type="HAMAP" id="MF_00181">
    <property type="entry name" value="Cytosol_peptidase_M17"/>
    <property type="match status" value="1"/>
</dbReference>
<comment type="catalytic activity">
    <reaction evidence="2 9">
        <text>Release of an N-terminal amino acid, preferentially leucine, but not glutamic or aspartic acids.</text>
        <dbReference type="EC" id="3.4.11.10"/>
    </reaction>
</comment>
<dbReference type="Proteomes" id="UP000323708">
    <property type="component" value="Unassembled WGS sequence"/>
</dbReference>
<dbReference type="Pfam" id="PF00883">
    <property type="entry name" value="Peptidase_M17"/>
    <property type="match status" value="1"/>
</dbReference>
<dbReference type="InterPro" id="IPR043472">
    <property type="entry name" value="Macro_dom-like"/>
</dbReference>
<keyword evidence="5 9" id="KW-0645">Protease</keyword>
<dbReference type="GO" id="GO:0005737">
    <property type="term" value="C:cytoplasm"/>
    <property type="evidence" value="ECO:0007669"/>
    <property type="project" value="UniProtKB-SubCell"/>
</dbReference>
<feature type="binding site" evidence="9">
    <location>
        <position position="267"/>
    </location>
    <ligand>
        <name>Mn(2+)</name>
        <dbReference type="ChEBI" id="CHEBI:29035"/>
        <label>1</label>
    </ligand>
</feature>
<evidence type="ECO:0000256" key="4">
    <source>
        <dbReference type="ARBA" id="ARBA00022438"/>
    </source>
</evidence>
<feature type="active site" evidence="9">
    <location>
        <position position="348"/>
    </location>
</feature>
<dbReference type="GO" id="GO:0030145">
    <property type="term" value="F:manganese ion binding"/>
    <property type="evidence" value="ECO:0007669"/>
    <property type="project" value="UniProtKB-UniRule"/>
</dbReference>
<dbReference type="PROSITE" id="PS00631">
    <property type="entry name" value="CYTOSOL_AP"/>
    <property type="match status" value="1"/>
</dbReference>
<evidence type="ECO:0000313" key="11">
    <source>
        <dbReference type="EMBL" id="KAA1194626.1"/>
    </source>
</evidence>
<dbReference type="Pfam" id="PF02789">
    <property type="entry name" value="Peptidase_M17_N"/>
    <property type="match status" value="1"/>
</dbReference>
<gene>
    <name evidence="9" type="primary">pepA</name>
    <name evidence="11" type="ORF">F0M18_01880</name>
</gene>
<dbReference type="RefSeq" id="WP_149610095.1">
    <property type="nucleotide sequence ID" value="NZ_VTUX01000001.1"/>
</dbReference>
<name>A0A5B0X5N9_9GAMM</name>
<dbReference type="EC" id="3.4.11.10" evidence="9"/>
<dbReference type="PANTHER" id="PTHR11963">
    <property type="entry name" value="LEUCINE AMINOPEPTIDASE-RELATED"/>
    <property type="match status" value="1"/>
</dbReference>
<dbReference type="InterPro" id="IPR008283">
    <property type="entry name" value="Peptidase_M17_N"/>
</dbReference>
<dbReference type="NCBIfam" id="NF002077">
    <property type="entry name" value="PRK00913.2-4"/>
    <property type="match status" value="1"/>
</dbReference>
<dbReference type="Gene3D" id="3.40.630.10">
    <property type="entry name" value="Zn peptidases"/>
    <property type="match status" value="1"/>
</dbReference>
<comment type="function">
    <text evidence="9">Presumably involved in the processing and regular turnover of intracellular proteins. Catalyzes the removal of unsubstituted N-terminal amino acids from various peptides.</text>
</comment>